<dbReference type="GO" id="GO:0016020">
    <property type="term" value="C:membrane"/>
    <property type="evidence" value="ECO:0007669"/>
    <property type="project" value="UniProtKB-SubCell"/>
</dbReference>
<organism evidence="9 10">
    <name type="scientific">Trichoderma lentiforme</name>
    <dbReference type="NCBI Taxonomy" id="1567552"/>
    <lineage>
        <taxon>Eukaryota</taxon>
        <taxon>Fungi</taxon>
        <taxon>Dikarya</taxon>
        <taxon>Ascomycota</taxon>
        <taxon>Pezizomycotina</taxon>
        <taxon>Sordariomycetes</taxon>
        <taxon>Hypocreomycetidae</taxon>
        <taxon>Hypocreales</taxon>
        <taxon>Hypocreaceae</taxon>
        <taxon>Trichoderma</taxon>
    </lineage>
</organism>
<feature type="transmembrane region" description="Helical" evidence="7">
    <location>
        <begin position="227"/>
        <end position="250"/>
    </location>
</feature>
<evidence type="ECO:0000256" key="2">
    <source>
        <dbReference type="ARBA" id="ARBA00022448"/>
    </source>
</evidence>
<feature type="transmembrane region" description="Helical" evidence="7">
    <location>
        <begin position="197"/>
        <end position="215"/>
    </location>
</feature>
<dbReference type="InterPro" id="IPR047794">
    <property type="entry name" value="C45_proenzyme-like"/>
</dbReference>
<dbReference type="Proteomes" id="UP000801864">
    <property type="component" value="Unassembled WGS sequence"/>
</dbReference>
<proteinExistence type="predicted"/>
<keyword evidence="3 7" id="KW-0812">Transmembrane</keyword>
<feature type="transmembrane region" description="Helical" evidence="7">
    <location>
        <begin position="394"/>
        <end position="413"/>
    </location>
</feature>
<dbReference type="SUPFAM" id="SSF103473">
    <property type="entry name" value="MFS general substrate transporter"/>
    <property type="match status" value="1"/>
</dbReference>
<dbReference type="PROSITE" id="PS50850">
    <property type="entry name" value="MFS"/>
    <property type="match status" value="1"/>
</dbReference>
<dbReference type="InterPro" id="IPR036259">
    <property type="entry name" value="MFS_trans_sf"/>
</dbReference>
<comment type="subcellular location">
    <subcellularLocation>
        <location evidence="1">Membrane</location>
        <topology evidence="1">Multi-pass membrane protein</topology>
    </subcellularLocation>
</comment>
<dbReference type="Gene3D" id="3.60.60.10">
    <property type="entry name" value="Penicillin V Acylase, Chain A"/>
    <property type="match status" value="1"/>
</dbReference>
<keyword evidence="10" id="KW-1185">Reference proteome</keyword>
<evidence type="ECO:0000256" key="6">
    <source>
        <dbReference type="SAM" id="MobiDB-lite"/>
    </source>
</evidence>
<reference evidence="9 10" key="1">
    <citation type="submission" date="2018-06" db="EMBL/GenBank/DDBJ databases">
        <title>Genome analysis of cellulolytic fungus Trichoderma lentiforme CFAM-422.</title>
        <authorList>
            <person name="Steindorff A.S."/>
            <person name="Formighieri E.F."/>
            <person name="Midorikawa G.E.O."/>
            <person name="Tamietti M.S."/>
            <person name="Ramos E.Z."/>
            <person name="Silva A.S."/>
            <person name="Bon E.P.S."/>
            <person name="Mendes T.D."/>
            <person name="Damaso M.C.T."/>
            <person name="Favaro L.C.L."/>
        </authorList>
    </citation>
    <scope>NUCLEOTIDE SEQUENCE [LARGE SCALE GENOMIC DNA]</scope>
    <source>
        <strain evidence="9 10">CFAM-422</strain>
    </source>
</reference>
<feature type="transmembrane region" description="Helical" evidence="7">
    <location>
        <begin position="132"/>
        <end position="152"/>
    </location>
</feature>
<evidence type="ECO:0000256" key="3">
    <source>
        <dbReference type="ARBA" id="ARBA00022692"/>
    </source>
</evidence>
<dbReference type="PANTHER" id="PTHR43791:SF70">
    <property type="entry name" value="MAJOR FACILITATOR SUPERFAMILY (MFS) PROFILE DOMAIN-CONTAINING PROTEIN"/>
    <property type="match status" value="1"/>
</dbReference>
<keyword evidence="2" id="KW-0813">Transport</keyword>
<evidence type="ECO:0000256" key="4">
    <source>
        <dbReference type="ARBA" id="ARBA00022989"/>
    </source>
</evidence>
<feature type="region of interest" description="Disordered" evidence="6">
    <location>
        <begin position="491"/>
        <end position="561"/>
    </location>
</feature>
<name>A0A9P4X393_9HYPO</name>
<dbReference type="Gene3D" id="1.20.1250.20">
    <property type="entry name" value="MFS general substrate transporter like domains"/>
    <property type="match status" value="2"/>
</dbReference>
<feature type="compositionally biased region" description="Basic and acidic residues" evidence="6">
    <location>
        <begin position="512"/>
        <end position="521"/>
    </location>
</feature>
<dbReference type="EMBL" id="QLNT01000033">
    <property type="protein sequence ID" value="KAF3056173.1"/>
    <property type="molecule type" value="Genomic_DNA"/>
</dbReference>
<comment type="caution">
    <text evidence="9">The sequence shown here is derived from an EMBL/GenBank/DDBJ whole genome shotgun (WGS) entry which is preliminary data.</text>
</comment>
<keyword evidence="5 7" id="KW-0472">Membrane</keyword>
<dbReference type="InterPro" id="IPR011701">
    <property type="entry name" value="MFS"/>
</dbReference>
<evidence type="ECO:0000313" key="10">
    <source>
        <dbReference type="Proteomes" id="UP000801864"/>
    </source>
</evidence>
<dbReference type="Pfam" id="PF07690">
    <property type="entry name" value="MFS_1"/>
    <property type="match status" value="1"/>
</dbReference>
<evidence type="ECO:0000256" key="1">
    <source>
        <dbReference type="ARBA" id="ARBA00004141"/>
    </source>
</evidence>
<feature type="compositionally biased region" description="Low complexity" evidence="6">
    <location>
        <begin position="533"/>
        <end position="551"/>
    </location>
</feature>
<keyword evidence="4 7" id="KW-1133">Transmembrane helix</keyword>
<feature type="domain" description="Major facilitator superfamily (MFS) profile" evidence="8">
    <location>
        <begin position="68"/>
        <end position="483"/>
    </location>
</feature>
<dbReference type="InterPro" id="IPR020846">
    <property type="entry name" value="MFS_dom"/>
</dbReference>
<evidence type="ECO:0000256" key="5">
    <source>
        <dbReference type="ARBA" id="ARBA00023136"/>
    </source>
</evidence>
<evidence type="ECO:0000256" key="7">
    <source>
        <dbReference type="SAM" id="Phobius"/>
    </source>
</evidence>
<gene>
    <name evidence="9" type="ORF">CFAM422_012810</name>
</gene>
<evidence type="ECO:0000313" key="9">
    <source>
        <dbReference type="EMBL" id="KAF3056173.1"/>
    </source>
</evidence>
<accession>A0A9P4X393</accession>
<dbReference type="Gene3D" id="1.10.10.2120">
    <property type="match status" value="1"/>
</dbReference>
<dbReference type="PANTHER" id="PTHR43791">
    <property type="entry name" value="PERMEASE-RELATED"/>
    <property type="match status" value="1"/>
</dbReference>
<protein>
    <recommendedName>
        <fullName evidence="8">Major facilitator superfamily (MFS) profile domain-containing protein</fullName>
    </recommendedName>
</protein>
<feature type="transmembrane region" description="Helical" evidence="7">
    <location>
        <begin position="364"/>
        <end position="382"/>
    </location>
</feature>
<sequence length="1468" mass="165133">MGSALKPVTTKSDVVMDEFAGEAIDDHKPVEGFSDAEKQLEDSGSIPCDFVYSSKESTRIRWKLDLILLPMMAFTYIHNYMDKVALSEASIFGLQKDLGLVGQQYSWSSSIFYLGYLVWQYPSSLLMQKLPIGRYFGVMIFLWGLTAITTAFTKGFATLSINRVFLGIFESCMSPILTILVSQYWTRDEQPLRASLWWSASAVGAFIADSITYGVSGKDHSGSKYAVWKIIYLVFGSSTLLWGIIIFFAVPSSPMEAWFLNKRERKIAAAQVMKNHTSIKNTEYKWHQVRECLIDPQPWILAIHAFLQSLQGGGLTSFSKIVLTETLGYTSRQATLMSMPSNTIHLVSVVFAGWFCSHYKNTRCYVMIATNSIVLIGAVLIANLPRSNHSGLLASFYLIYMNTVPFGLGMSMVSSNIAGFTKKSTASVLMFLGYCLGQFTGPQLFIEKQVPKFQTAFRGFYSSISVMIFLEIVLVIYIRYQNHRRDRLQANTNGSNVTENDSDQTDWQQPSFRDETEDIKARSRHRKKKANASTNTTTTQQTNPLSLNQQNETHQLREEPELLELPSLPVFDMTTIPWIDGIFDSNLGQQWDPAADTAMLWNTSANSVVANESPDQTRGLYASQLFAELNTPGSDHQSPGSKSLSTISDHVLAQHYTQSLTSKYSSKEQGWNNHTYFFNRFNSTHSFVVSSLYAWTAAHLFCSGRLRCETSAMEHYSKSLVGIRDQLGIHLLAENETEIASQTWLQLLAREDDLDAVAVTLYFLAWTDLLLSRRASLRRMLSLEATLLDLSGHDQSHTLYVRMAVWFCFLDARAALFGQGNDRIIQSMGDDPGLMRAVEASYDFLQNEYSLLYPEEERRRDEAHKPLYVATCRLVALLGKLSRNSGDTTDECHVMASLRDIQRNIESISEEKAAENKVFSTYLTTSALFHAVEIYASRVYQPNEPIYTKSTHAEKIITITSQFYRRLKRPRTEAPPTKIWPVPLIMAAIEAKDWIYRDWALQQMKSYYSAGKHFVNACTFVEKVHAAEETTGRRCNLHQIADTTPMGSQNMPSLDTPNMQVPNPSCYQHIVVEGTPYERGLSHGRQASDKVRANIEYYKLPGKLPHWSISSKIIQTVYLPAFKKFYPTGLEEIKGIADGAGVTVEEVIMLNARYDLGRCMYRLQNGGETPQDSDGHDECTSGFFPPKAVESSHALAVHNWDMSSHLYNQDLIIYLEVHPDPSEDRPSMFILTEAGQLIRSGMNSAGLSVTANSLLSSQDYVPVSHIDRDGVYHKVTDPTPVLPLSVARRIFLEYSNYAEGLVAINAFPRHVSGNLHVSIADGFAMAMEVAPDRIYKYYGNIDDQYLIHSNHFLSPEFLSRDNIFDRYPGGSSWFRCLQAEKGVRADCAAGQLTPEKIKAAFSDHLAYPESLCNHPNPKQKNAPSAVLTGYTSKQNMTVAFVIYDLSELTITVCKGPPCKGMLQSFKLK</sequence>
<evidence type="ECO:0000259" key="8">
    <source>
        <dbReference type="PROSITE" id="PS50850"/>
    </source>
</evidence>
<dbReference type="GO" id="GO:0022857">
    <property type="term" value="F:transmembrane transporter activity"/>
    <property type="evidence" value="ECO:0007669"/>
    <property type="project" value="InterPro"/>
</dbReference>
<feature type="compositionally biased region" description="Polar residues" evidence="6">
    <location>
        <begin position="491"/>
        <end position="511"/>
    </location>
</feature>
<feature type="transmembrane region" description="Helical" evidence="7">
    <location>
        <begin position="164"/>
        <end position="185"/>
    </location>
</feature>
<dbReference type="NCBIfam" id="NF040521">
    <property type="entry name" value="C45_proenzyme"/>
    <property type="match status" value="1"/>
</dbReference>
<feature type="transmembrane region" description="Helical" evidence="7">
    <location>
        <begin position="458"/>
        <end position="478"/>
    </location>
</feature>
<feature type="transmembrane region" description="Helical" evidence="7">
    <location>
        <begin position="425"/>
        <end position="446"/>
    </location>
</feature>
<feature type="transmembrane region" description="Helical" evidence="7">
    <location>
        <begin position="339"/>
        <end position="357"/>
    </location>
</feature>